<feature type="binding site" evidence="4">
    <location>
        <position position="40"/>
    </location>
    <ligand>
        <name>ATP</name>
        <dbReference type="ChEBI" id="CHEBI:30616"/>
    </ligand>
</feature>
<feature type="domain" description="Protein kinase" evidence="6">
    <location>
        <begin position="11"/>
        <end position="316"/>
    </location>
</feature>
<dbReference type="InterPro" id="IPR011009">
    <property type="entry name" value="Kinase-like_dom_sf"/>
</dbReference>
<evidence type="ECO:0000256" key="4">
    <source>
        <dbReference type="PROSITE-ProRule" id="PRU10141"/>
    </source>
</evidence>
<protein>
    <recommendedName>
        <fullName evidence="1">non-specific serine/threonine protein kinase</fullName>
        <ecNumber evidence="1">2.7.11.1</ecNumber>
    </recommendedName>
</protein>
<feature type="compositionally biased region" description="Low complexity" evidence="5">
    <location>
        <begin position="381"/>
        <end position="398"/>
    </location>
</feature>
<dbReference type="EMBL" id="CAJVPV010001469">
    <property type="protein sequence ID" value="CAG8498341.1"/>
    <property type="molecule type" value="Genomic_DNA"/>
</dbReference>
<dbReference type="PROSITE" id="PS00107">
    <property type="entry name" value="PROTEIN_KINASE_ATP"/>
    <property type="match status" value="1"/>
</dbReference>
<evidence type="ECO:0000256" key="5">
    <source>
        <dbReference type="SAM" id="MobiDB-lite"/>
    </source>
</evidence>
<dbReference type="GO" id="GO:0004674">
    <property type="term" value="F:protein serine/threonine kinase activity"/>
    <property type="evidence" value="ECO:0007669"/>
    <property type="project" value="UniProtKB-EC"/>
</dbReference>
<feature type="compositionally biased region" description="Polar residues" evidence="5">
    <location>
        <begin position="777"/>
        <end position="799"/>
    </location>
</feature>
<feature type="compositionally biased region" description="Basic and acidic residues" evidence="5">
    <location>
        <begin position="760"/>
        <end position="776"/>
    </location>
</feature>
<feature type="compositionally biased region" description="Basic and acidic residues" evidence="5">
    <location>
        <begin position="424"/>
        <end position="439"/>
    </location>
</feature>
<reference evidence="7" key="1">
    <citation type="submission" date="2021-06" db="EMBL/GenBank/DDBJ databases">
        <authorList>
            <person name="Kallberg Y."/>
            <person name="Tangrot J."/>
            <person name="Rosling A."/>
        </authorList>
    </citation>
    <scope>NUCLEOTIDE SEQUENCE</scope>
    <source>
        <strain evidence="7">CL551</strain>
    </source>
</reference>
<feature type="compositionally biased region" description="Polar residues" evidence="5">
    <location>
        <begin position="662"/>
        <end position="677"/>
    </location>
</feature>
<evidence type="ECO:0000313" key="7">
    <source>
        <dbReference type="EMBL" id="CAG8498341.1"/>
    </source>
</evidence>
<dbReference type="InterPro" id="IPR008271">
    <property type="entry name" value="Ser/Thr_kinase_AS"/>
</dbReference>
<dbReference type="SMART" id="SM00220">
    <property type="entry name" value="S_TKc"/>
    <property type="match status" value="1"/>
</dbReference>
<dbReference type="EC" id="2.7.11.1" evidence="1"/>
<accession>A0A9N8ZJY0</accession>
<gene>
    <name evidence="7" type="ORF">AMORRO_LOCUS3127</name>
</gene>
<comment type="caution">
    <text evidence="7">The sequence shown here is derived from an EMBL/GenBank/DDBJ whole genome shotgun (WGS) entry which is preliminary data.</text>
</comment>
<proteinExistence type="predicted"/>
<keyword evidence="8" id="KW-1185">Reference proteome</keyword>
<feature type="compositionally biased region" description="Low complexity" evidence="5">
    <location>
        <begin position="918"/>
        <end position="936"/>
    </location>
</feature>
<evidence type="ECO:0000259" key="6">
    <source>
        <dbReference type="PROSITE" id="PS50011"/>
    </source>
</evidence>
<dbReference type="Gene3D" id="1.10.510.10">
    <property type="entry name" value="Transferase(Phosphotransferase) domain 1"/>
    <property type="match status" value="1"/>
</dbReference>
<organism evidence="7 8">
    <name type="scientific">Acaulospora morrowiae</name>
    <dbReference type="NCBI Taxonomy" id="94023"/>
    <lineage>
        <taxon>Eukaryota</taxon>
        <taxon>Fungi</taxon>
        <taxon>Fungi incertae sedis</taxon>
        <taxon>Mucoromycota</taxon>
        <taxon>Glomeromycotina</taxon>
        <taxon>Glomeromycetes</taxon>
        <taxon>Diversisporales</taxon>
        <taxon>Acaulosporaceae</taxon>
        <taxon>Acaulospora</taxon>
    </lineage>
</organism>
<sequence>MGGEVVVGGNWLVEEKIGEGSFGEVFRAVHTTTKEKFAIKRELINIDHPQLPHEAKTLKLLEGARFIPKVHWFGEEGIYHALVIDLLGPNLRSLRQAYRSLPIIFVSDIAQQMVTILEYVHKQGIVYRDMKPDNFLLERDFPLQISKLAVYDSDDETPEAKIRDHKLLVGRKHHMNLVDFETGKHISKNMAPIKNKTGTARYAALGVHRGLPHARRDDMESLGYVLLELLRGDLPWAGVTARNSRQGWAKMQKLKEEIPLDELYNGLPRGFMTYLQYTRNLGFDQEPDYNYLRELLVATVGKGPEAELVTQEPQWLDDDRPTSPRYLNHRLQSPLTIKPPRCAFDYDEDVILGSPPSSPFHKRSRNSPWKAKKDEASGFGSNERSNSLTTSRNNSQRSGMLSPSRTYSLPYRDPGQADNGSHPNSRDYEKRGKRPEIARRSSLYTRRPSAKISWNTVKDSAAQWDQVAYQLENAWRNGHSWNGDNVDSQEVNSVPSTPVNESAFWIDNVDDQFKGFDGGLGENDGWVNHGNEENVLAPEVSAYGNGKSKISWLDKNRSLTFRNGADGNYDYPEGRIHSLTTKASREWRDQQSRRPSIPSPLSIAIPPDDIQDTSDVASPNGKFEQMHPHSAGIDENIPLGPRRSIPNIRNTNALASKFLKRSTPNLRDSARSNSAPSSAVKRAMAHMQDAQLVTAQGRKIHPNNTRCVTRDSSPIPINNSNQTQRDDKEGAGTYPPKDSRYSPQDARYSTQDARFYTGRESNKDRERSKTHIRERSYTFSSGPVSPPNNISQSPLTNNSPPKPWSNGRRERSNTYSSGGKSNAKSGHERHRPPPLGQLPPRNFGPQQNFGGNKNGIPSTPHKLHNDQKGSLNLGQNKQQACENSPPGADSALPSHGSRSRDSNTRSKKPVDSLNIVNTSSSTEGSTTPSPVSPNSNDIKHDDVRISYPTSIHHVKFADDLEVPTSSKRSTKFYPRRQSFSAVVTGENMFKSRNLASKDVRSTHDSYFPKCSNMDRWDAGERPMVLIKTRFIFRQLFNGTILVWVEMFSPGEITNQLRLNILYKS</sequence>
<evidence type="ECO:0000256" key="1">
    <source>
        <dbReference type="ARBA" id="ARBA00012513"/>
    </source>
</evidence>
<dbReference type="Pfam" id="PF00069">
    <property type="entry name" value="Pkinase"/>
    <property type="match status" value="1"/>
</dbReference>
<dbReference type="PROSITE" id="PS00108">
    <property type="entry name" value="PROTEIN_KINASE_ST"/>
    <property type="match status" value="1"/>
</dbReference>
<feature type="region of interest" description="Disordered" evidence="5">
    <location>
        <begin position="658"/>
        <end position="939"/>
    </location>
</feature>
<keyword evidence="2 4" id="KW-0547">Nucleotide-binding</keyword>
<feature type="compositionally biased region" description="Low complexity" evidence="5">
    <location>
        <begin position="593"/>
        <end position="608"/>
    </location>
</feature>
<feature type="region of interest" description="Disordered" evidence="5">
    <location>
        <begin position="630"/>
        <end position="649"/>
    </location>
</feature>
<evidence type="ECO:0000256" key="2">
    <source>
        <dbReference type="ARBA" id="ARBA00022741"/>
    </source>
</evidence>
<name>A0A9N8ZJY0_9GLOM</name>
<feature type="compositionally biased region" description="Polar residues" evidence="5">
    <location>
        <begin position="868"/>
        <end position="882"/>
    </location>
</feature>
<feature type="compositionally biased region" description="Polar residues" evidence="5">
    <location>
        <begin position="844"/>
        <end position="857"/>
    </location>
</feature>
<dbReference type="InterPro" id="IPR000719">
    <property type="entry name" value="Prot_kinase_dom"/>
</dbReference>
<feature type="compositionally biased region" description="Polar residues" evidence="5">
    <location>
        <begin position="702"/>
        <end position="723"/>
    </location>
</feature>
<dbReference type="GO" id="GO:0005524">
    <property type="term" value="F:ATP binding"/>
    <property type="evidence" value="ECO:0007669"/>
    <property type="project" value="UniProtKB-UniRule"/>
</dbReference>
<keyword evidence="3 4" id="KW-0067">ATP-binding</keyword>
<dbReference type="InterPro" id="IPR017441">
    <property type="entry name" value="Protein_kinase_ATP_BS"/>
</dbReference>
<feature type="region of interest" description="Disordered" evidence="5">
    <location>
        <begin position="353"/>
        <end position="445"/>
    </location>
</feature>
<evidence type="ECO:0000313" key="8">
    <source>
        <dbReference type="Proteomes" id="UP000789342"/>
    </source>
</evidence>
<dbReference type="OrthoDB" id="5979581at2759"/>
<dbReference type="PROSITE" id="PS50011">
    <property type="entry name" value="PROTEIN_KINASE_DOM"/>
    <property type="match status" value="1"/>
</dbReference>
<evidence type="ECO:0000256" key="3">
    <source>
        <dbReference type="ARBA" id="ARBA00022840"/>
    </source>
</evidence>
<dbReference type="PANTHER" id="PTHR11909">
    <property type="entry name" value="CASEIN KINASE-RELATED"/>
    <property type="match status" value="1"/>
</dbReference>
<dbReference type="SUPFAM" id="SSF56112">
    <property type="entry name" value="Protein kinase-like (PK-like)"/>
    <property type="match status" value="1"/>
</dbReference>
<dbReference type="AlphaFoldDB" id="A0A9N8ZJY0"/>
<feature type="region of interest" description="Disordered" evidence="5">
    <location>
        <begin position="584"/>
        <end position="620"/>
    </location>
</feature>
<dbReference type="Gene3D" id="3.30.200.20">
    <property type="entry name" value="Phosphorylase Kinase, domain 1"/>
    <property type="match status" value="1"/>
</dbReference>
<feature type="compositionally biased region" description="Polar residues" evidence="5">
    <location>
        <begin position="813"/>
        <end position="824"/>
    </location>
</feature>
<dbReference type="Proteomes" id="UP000789342">
    <property type="component" value="Unassembled WGS sequence"/>
</dbReference>
<feature type="compositionally biased region" description="Basic and acidic residues" evidence="5">
    <location>
        <begin position="898"/>
        <end position="910"/>
    </location>
</feature>
<dbReference type="InterPro" id="IPR050235">
    <property type="entry name" value="CK1_Ser-Thr_kinase"/>
</dbReference>